<organism evidence="1 2">
    <name type="scientific">Phototrophicus methaneseepsis</name>
    <dbReference type="NCBI Taxonomy" id="2710758"/>
    <lineage>
        <taxon>Bacteria</taxon>
        <taxon>Bacillati</taxon>
        <taxon>Chloroflexota</taxon>
        <taxon>Candidatus Thermofontia</taxon>
        <taxon>Phototrophicales</taxon>
        <taxon>Phototrophicaceae</taxon>
        <taxon>Phototrophicus</taxon>
    </lineage>
</organism>
<name>A0A7S8IDQ0_9CHLR</name>
<dbReference type="KEGG" id="pmet:G4Y79_15170"/>
<sequence>MSDRITVSEIEEVCAAAGLEFLTLNETVFVMHPTNGITALNDHIIKQHFGRLDKVVEGLAEYGRVWTGMLEEVNQATGEHDDDTD</sequence>
<dbReference type="RefSeq" id="WP_195169116.1">
    <property type="nucleotide sequence ID" value="NZ_CP062983.1"/>
</dbReference>
<dbReference type="AlphaFoldDB" id="A0A7S8IDQ0"/>
<accession>A0A7S8IDQ0</accession>
<evidence type="ECO:0000313" key="1">
    <source>
        <dbReference type="EMBL" id="QPC81043.1"/>
    </source>
</evidence>
<evidence type="ECO:0000313" key="2">
    <source>
        <dbReference type="Proteomes" id="UP000594468"/>
    </source>
</evidence>
<protein>
    <submittedName>
        <fullName evidence="1">Uncharacterized protein</fullName>
    </submittedName>
</protein>
<keyword evidence="2" id="KW-1185">Reference proteome</keyword>
<gene>
    <name evidence="1" type="ORF">G4Y79_15170</name>
</gene>
<dbReference type="EMBL" id="CP062983">
    <property type="protein sequence ID" value="QPC81043.1"/>
    <property type="molecule type" value="Genomic_DNA"/>
</dbReference>
<proteinExistence type="predicted"/>
<dbReference type="Proteomes" id="UP000594468">
    <property type="component" value="Chromosome"/>
</dbReference>
<reference evidence="1 2" key="1">
    <citation type="submission" date="2020-02" db="EMBL/GenBank/DDBJ databases">
        <authorList>
            <person name="Zheng R.K."/>
            <person name="Sun C.M."/>
        </authorList>
    </citation>
    <scope>NUCLEOTIDE SEQUENCE [LARGE SCALE GENOMIC DNA]</scope>
    <source>
        <strain evidence="2">rifampicinis</strain>
    </source>
</reference>